<proteinExistence type="predicted"/>
<dbReference type="Proteomes" id="UP000824469">
    <property type="component" value="Unassembled WGS sequence"/>
</dbReference>
<feature type="transmembrane region" description="Helical" evidence="2">
    <location>
        <begin position="44"/>
        <end position="63"/>
    </location>
</feature>
<feature type="compositionally biased region" description="Polar residues" evidence="1">
    <location>
        <begin position="105"/>
        <end position="125"/>
    </location>
</feature>
<evidence type="ECO:0000313" key="4">
    <source>
        <dbReference type="Proteomes" id="UP000824469"/>
    </source>
</evidence>
<organism evidence="3 4">
    <name type="scientific">Taxus chinensis</name>
    <name type="common">Chinese yew</name>
    <name type="synonym">Taxus wallichiana var. chinensis</name>
    <dbReference type="NCBI Taxonomy" id="29808"/>
    <lineage>
        <taxon>Eukaryota</taxon>
        <taxon>Viridiplantae</taxon>
        <taxon>Streptophyta</taxon>
        <taxon>Embryophyta</taxon>
        <taxon>Tracheophyta</taxon>
        <taxon>Spermatophyta</taxon>
        <taxon>Pinopsida</taxon>
        <taxon>Pinidae</taxon>
        <taxon>Conifers II</taxon>
        <taxon>Cupressales</taxon>
        <taxon>Taxaceae</taxon>
        <taxon>Taxus</taxon>
    </lineage>
</organism>
<name>A0AA38LF17_TAXCH</name>
<feature type="region of interest" description="Disordered" evidence="1">
    <location>
        <begin position="99"/>
        <end position="125"/>
    </location>
</feature>
<protein>
    <submittedName>
        <fullName evidence="3">Uncharacterized protein</fullName>
    </submittedName>
</protein>
<feature type="non-terminal residue" evidence="3">
    <location>
        <position position="125"/>
    </location>
</feature>
<evidence type="ECO:0000313" key="3">
    <source>
        <dbReference type="EMBL" id="KAH9321516.1"/>
    </source>
</evidence>
<dbReference type="AlphaFoldDB" id="A0AA38LF17"/>
<sequence>MTQRARIAEAEGEEQGGIHDSAKRWRGIPFELQDLKKARRNFKLIVALLLLSYALTSLCITFINPMMAHLYGSREEIFYTNINLQTRITFHNHPLEITQQQQQQKLSASESNPKQHKLNCSSLIK</sequence>
<keyword evidence="2" id="KW-0812">Transmembrane</keyword>
<keyword evidence="2" id="KW-0472">Membrane</keyword>
<accession>A0AA38LF17</accession>
<evidence type="ECO:0000256" key="1">
    <source>
        <dbReference type="SAM" id="MobiDB-lite"/>
    </source>
</evidence>
<keyword evidence="4" id="KW-1185">Reference proteome</keyword>
<keyword evidence="2" id="KW-1133">Transmembrane helix</keyword>
<reference evidence="3 4" key="1">
    <citation type="journal article" date="2021" name="Nat. Plants">
        <title>The Taxus genome provides insights into paclitaxel biosynthesis.</title>
        <authorList>
            <person name="Xiong X."/>
            <person name="Gou J."/>
            <person name="Liao Q."/>
            <person name="Li Y."/>
            <person name="Zhou Q."/>
            <person name="Bi G."/>
            <person name="Li C."/>
            <person name="Du R."/>
            <person name="Wang X."/>
            <person name="Sun T."/>
            <person name="Guo L."/>
            <person name="Liang H."/>
            <person name="Lu P."/>
            <person name="Wu Y."/>
            <person name="Zhang Z."/>
            <person name="Ro D.K."/>
            <person name="Shang Y."/>
            <person name="Huang S."/>
            <person name="Yan J."/>
        </authorList>
    </citation>
    <scope>NUCLEOTIDE SEQUENCE [LARGE SCALE GENOMIC DNA]</scope>
    <source>
        <strain evidence="3">Ta-2019</strain>
    </source>
</reference>
<comment type="caution">
    <text evidence="3">The sequence shown here is derived from an EMBL/GenBank/DDBJ whole genome shotgun (WGS) entry which is preliminary data.</text>
</comment>
<evidence type="ECO:0000256" key="2">
    <source>
        <dbReference type="SAM" id="Phobius"/>
    </source>
</evidence>
<dbReference type="EMBL" id="JAHRHJ020000003">
    <property type="protein sequence ID" value="KAH9321516.1"/>
    <property type="molecule type" value="Genomic_DNA"/>
</dbReference>
<gene>
    <name evidence="3" type="ORF">KI387_016155</name>
</gene>